<dbReference type="Proteomes" id="UP001412067">
    <property type="component" value="Unassembled WGS sequence"/>
</dbReference>
<dbReference type="PANTHER" id="PTHR12872:SF3">
    <property type="entry name" value="ALPHA-N-ACETYLGLUCOSAMINIDASE"/>
    <property type="match status" value="1"/>
</dbReference>
<evidence type="ECO:0000259" key="2">
    <source>
        <dbReference type="Pfam" id="PF12972"/>
    </source>
</evidence>
<evidence type="ECO:0000313" key="3">
    <source>
        <dbReference type="EMBL" id="KAK8967812.1"/>
    </source>
</evidence>
<keyword evidence="4" id="KW-1185">Reference proteome</keyword>
<sequence>MLHNFAGNIEMYGVLDSIASGPSEARTSENSTMVGVGMCMEGIEQNPVVYDLMPEMAFHHHKVDTKEWLNSYPRRRYGKLVPALQDAWRVLHHSIYNCTDGANDKNRDVIVAFPDVEPSVIWKEMSKSSNSQPISRQSSPLQISSSFDHPHLWYSTTDVIHALELFLTYGDEVSESSTFRYDLIDLTRQALAKYGNEVFLKVIEAYTLNDVNEVAAYSQRFLDIVEDLDTLLACHEGILLGLG</sequence>
<evidence type="ECO:0000313" key="4">
    <source>
        <dbReference type="Proteomes" id="UP001412067"/>
    </source>
</evidence>
<evidence type="ECO:0000259" key="1">
    <source>
        <dbReference type="Pfam" id="PF05089"/>
    </source>
</evidence>
<dbReference type="Pfam" id="PF05089">
    <property type="entry name" value="NAGLU"/>
    <property type="match status" value="1"/>
</dbReference>
<dbReference type="Gene3D" id="3.20.20.80">
    <property type="entry name" value="Glycosidases"/>
    <property type="match status" value="1"/>
</dbReference>
<protein>
    <submittedName>
        <fullName evidence="3">Uncharacterized protein</fullName>
    </submittedName>
</protein>
<dbReference type="EMBL" id="JBBWWR010000004">
    <property type="protein sequence ID" value="KAK8967812.1"/>
    <property type="molecule type" value="Genomic_DNA"/>
</dbReference>
<name>A0ABR2MUD7_9ASPA</name>
<accession>A0ABR2MUD7</accession>
<proteinExistence type="predicted"/>
<gene>
    <name evidence="3" type="ORF">KSP40_PGU018700</name>
</gene>
<dbReference type="PANTHER" id="PTHR12872">
    <property type="entry name" value="ALPHA-N-ACETYLGLUCOSAMINIDASE"/>
    <property type="match status" value="1"/>
</dbReference>
<dbReference type="InterPro" id="IPR007781">
    <property type="entry name" value="NAGLU"/>
</dbReference>
<dbReference type="InterPro" id="IPR024732">
    <property type="entry name" value="NAGLU_C"/>
</dbReference>
<feature type="domain" description="Alpha-N-acetylglucosaminidase C-terminal" evidence="2">
    <location>
        <begin position="68"/>
        <end position="241"/>
    </location>
</feature>
<dbReference type="InterPro" id="IPR024733">
    <property type="entry name" value="NAGLU_tim-barrel"/>
</dbReference>
<feature type="domain" description="Alpha-N-acetylglucosaminidase tim-barrel" evidence="1">
    <location>
        <begin position="1"/>
        <end position="59"/>
    </location>
</feature>
<dbReference type="Pfam" id="PF12972">
    <property type="entry name" value="NAGLU_C"/>
    <property type="match status" value="1"/>
</dbReference>
<reference evidence="3 4" key="1">
    <citation type="journal article" date="2022" name="Nat. Plants">
        <title>Genomes of leafy and leafless Platanthera orchids illuminate the evolution of mycoheterotrophy.</title>
        <authorList>
            <person name="Li M.H."/>
            <person name="Liu K.W."/>
            <person name="Li Z."/>
            <person name="Lu H.C."/>
            <person name="Ye Q.L."/>
            <person name="Zhang D."/>
            <person name="Wang J.Y."/>
            <person name="Li Y.F."/>
            <person name="Zhong Z.M."/>
            <person name="Liu X."/>
            <person name="Yu X."/>
            <person name="Liu D.K."/>
            <person name="Tu X.D."/>
            <person name="Liu B."/>
            <person name="Hao Y."/>
            <person name="Liao X.Y."/>
            <person name="Jiang Y.T."/>
            <person name="Sun W.H."/>
            <person name="Chen J."/>
            <person name="Chen Y.Q."/>
            <person name="Ai Y."/>
            <person name="Zhai J.W."/>
            <person name="Wu S.S."/>
            <person name="Zhou Z."/>
            <person name="Hsiao Y.Y."/>
            <person name="Wu W.L."/>
            <person name="Chen Y.Y."/>
            <person name="Lin Y.F."/>
            <person name="Hsu J.L."/>
            <person name="Li C.Y."/>
            <person name="Wang Z.W."/>
            <person name="Zhao X."/>
            <person name="Zhong W.Y."/>
            <person name="Ma X.K."/>
            <person name="Ma L."/>
            <person name="Huang J."/>
            <person name="Chen G.Z."/>
            <person name="Huang M.Z."/>
            <person name="Huang L."/>
            <person name="Peng D.H."/>
            <person name="Luo Y.B."/>
            <person name="Zou S.Q."/>
            <person name="Chen S.P."/>
            <person name="Lan S."/>
            <person name="Tsai W.C."/>
            <person name="Van de Peer Y."/>
            <person name="Liu Z.J."/>
        </authorList>
    </citation>
    <scope>NUCLEOTIDE SEQUENCE [LARGE SCALE GENOMIC DNA]</scope>
    <source>
        <strain evidence="3">Lor288</strain>
    </source>
</reference>
<organism evidence="3 4">
    <name type="scientific">Platanthera guangdongensis</name>
    <dbReference type="NCBI Taxonomy" id="2320717"/>
    <lineage>
        <taxon>Eukaryota</taxon>
        <taxon>Viridiplantae</taxon>
        <taxon>Streptophyta</taxon>
        <taxon>Embryophyta</taxon>
        <taxon>Tracheophyta</taxon>
        <taxon>Spermatophyta</taxon>
        <taxon>Magnoliopsida</taxon>
        <taxon>Liliopsida</taxon>
        <taxon>Asparagales</taxon>
        <taxon>Orchidaceae</taxon>
        <taxon>Orchidoideae</taxon>
        <taxon>Orchideae</taxon>
        <taxon>Orchidinae</taxon>
        <taxon>Platanthera</taxon>
    </lineage>
</organism>
<comment type="caution">
    <text evidence="3">The sequence shown here is derived from an EMBL/GenBank/DDBJ whole genome shotgun (WGS) entry which is preliminary data.</text>
</comment>
<dbReference type="Gene3D" id="1.20.120.670">
    <property type="entry name" value="N-acetyl-b-d-glucoasminidase"/>
    <property type="match status" value="1"/>
</dbReference>